<keyword evidence="2" id="KW-1003">Cell membrane</keyword>
<keyword evidence="3" id="KW-0812">Transmembrane</keyword>
<evidence type="ECO:0000313" key="4">
    <source>
        <dbReference type="EMBL" id="MBU3077576.1"/>
    </source>
</evidence>
<evidence type="ECO:0000256" key="1">
    <source>
        <dbReference type="ARBA" id="ARBA00004651"/>
    </source>
</evidence>
<keyword evidence="3" id="KW-0472">Membrane</keyword>
<dbReference type="Pfam" id="PF00375">
    <property type="entry name" value="SDF"/>
    <property type="match status" value="1"/>
</dbReference>
<evidence type="ECO:0000256" key="3">
    <source>
        <dbReference type="SAM" id="Phobius"/>
    </source>
</evidence>
<reference evidence="4 5" key="1">
    <citation type="submission" date="2021-06" db="EMBL/GenBank/DDBJ databases">
        <title>Sphingomonas sp. XMGL2, whole genome shotgun sequencing project.</title>
        <authorList>
            <person name="Zhao G."/>
            <person name="Shen L."/>
        </authorList>
    </citation>
    <scope>NUCLEOTIDE SEQUENCE [LARGE SCALE GENOMIC DNA]</scope>
    <source>
        <strain evidence="4 5">XMGL2</strain>
    </source>
</reference>
<feature type="transmembrane region" description="Helical" evidence="3">
    <location>
        <begin position="300"/>
        <end position="320"/>
    </location>
</feature>
<keyword evidence="3" id="KW-1133">Transmembrane helix</keyword>
<feature type="transmembrane region" description="Helical" evidence="3">
    <location>
        <begin position="50"/>
        <end position="67"/>
    </location>
</feature>
<dbReference type="PANTHER" id="PTHR42865">
    <property type="entry name" value="PROTON/GLUTAMATE-ASPARTATE SYMPORTER"/>
    <property type="match status" value="1"/>
</dbReference>
<feature type="transmembrane region" description="Helical" evidence="3">
    <location>
        <begin position="183"/>
        <end position="210"/>
    </location>
</feature>
<dbReference type="EMBL" id="JAHKRT010000003">
    <property type="protein sequence ID" value="MBU3077576.1"/>
    <property type="molecule type" value="Genomic_DNA"/>
</dbReference>
<organism evidence="4 5">
    <name type="scientific">Sphingomonas quercus</name>
    <dbReference type="NCBI Taxonomy" id="2842451"/>
    <lineage>
        <taxon>Bacteria</taxon>
        <taxon>Pseudomonadati</taxon>
        <taxon>Pseudomonadota</taxon>
        <taxon>Alphaproteobacteria</taxon>
        <taxon>Sphingomonadales</taxon>
        <taxon>Sphingomonadaceae</taxon>
        <taxon>Sphingomonas</taxon>
    </lineage>
</organism>
<accession>A0ABS6BID5</accession>
<proteinExistence type="predicted"/>
<sequence>MIASPRNLTRQIIAASALGIVFGLAVHALIGDPTRAENLVAALDFVTSLFLRAIKMLIAPLVLAALVSGIGRTEGLESVGRMAGRAMLWFIGAGLLAALAALAVAALLAPGAGLHLHATAAGSGVRPPPFDIAGFLRNIIPTSIADAMARNDVLPILFFAILAGFALARMGEAGAGLLRLADGLLGMMLTMAGLVMRFAPLAVFCAIAAALAKDGAGVIVTYAGFVGGFYLALGLLWLAMIGAGALALGRHALRDLLGALRQPALIALATTSAEAAYPALLQKLEGYGVPNRVAGFVLPLGYAFNLIGSMCYCTFAVLFIAHAYDVLLSPAQIAQLLFMLFVTSKGIANMPRASIVVVAATAPHFGLPEAGIAFILGIDHVLDMGRTATNVVANGIVAAIVARSEQPAIAPEGEF</sequence>
<gene>
    <name evidence="4" type="ORF">KOF26_06810</name>
</gene>
<feature type="transmembrane region" description="Helical" evidence="3">
    <location>
        <begin position="222"/>
        <end position="248"/>
    </location>
</feature>
<protein>
    <submittedName>
        <fullName evidence="4">Dicarboxylate/amino acid:cation symporter</fullName>
    </submittedName>
</protein>
<evidence type="ECO:0000256" key="2">
    <source>
        <dbReference type="ARBA" id="ARBA00022475"/>
    </source>
</evidence>
<dbReference type="RefSeq" id="WP_216322245.1">
    <property type="nucleotide sequence ID" value="NZ_JAHKRT010000003.1"/>
</dbReference>
<feature type="transmembrane region" description="Helical" evidence="3">
    <location>
        <begin position="327"/>
        <end position="347"/>
    </location>
</feature>
<keyword evidence="5" id="KW-1185">Reference proteome</keyword>
<comment type="caution">
    <text evidence="4">The sequence shown here is derived from an EMBL/GenBank/DDBJ whole genome shotgun (WGS) entry which is preliminary data.</text>
</comment>
<feature type="transmembrane region" description="Helical" evidence="3">
    <location>
        <begin position="88"/>
        <end position="109"/>
    </location>
</feature>
<dbReference type="Proteomes" id="UP000776276">
    <property type="component" value="Unassembled WGS sequence"/>
</dbReference>
<feature type="transmembrane region" description="Helical" evidence="3">
    <location>
        <begin position="153"/>
        <end position="171"/>
    </location>
</feature>
<feature type="transmembrane region" description="Helical" evidence="3">
    <location>
        <begin position="12"/>
        <end position="30"/>
    </location>
</feature>
<comment type="subcellular location">
    <subcellularLocation>
        <location evidence="1">Cell membrane</location>
        <topology evidence="1">Multi-pass membrane protein</topology>
    </subcellularLocation>
</comment>
<feature type="transmembrane region" description="Helical" evidence="3">
    <location>
        <begin position="353"/>
        <end position="376"/>
    </location>
</feature>
<evidence type="ECO:0000313" key="5">
    <source>
        <dbReference type="Proteomes" id="UP000776276"/>
    </source>
</evidence>
<name>A0ABS6BID5_9SPHN</name>
<dbReference type="InterPro" id="IPR001991">
    <property type="entry name" value="Na-dicarboxylate_symporter"/>
</dbReference>
<dbReference type="PANTHER" id="PTHR42865:SF7">
    <property type="entry name" value="PROTON_GLUTAMATE-ASPARTATE SYMPORTER"/>
    <property type="match status" value="1"/>
</dbReference>